<evidence type="ECO:0000313" key="3">
    <source>
        <dbReference type="EMBL" id="KNF07342.1"/>
    </source>
</evidence>
<dbReference type="RefSeq" id="WP_050356316.1">
    <property type="nucleotide sequence ID" value="NZ_LGSS01000018.1"/>
</dbReference>
<dbReference type="PANTHER" id="PTHR33542:SF3">
    <property type="entry name" value="SIROHYDROCHLORIN FERROCHELATASE, CHLOROPLASTIC"/>
    <property type="match status" value="1"/>
</dbReference>
<dbReference type="Pfam" id="PF01903">
    <property type="entry name" value="CbiX"/>
    <property type="match status" value="1"/>
</dbReference>
<dbReference type="InterPro" id="IPR002762">
    <property type="entry name" value="CbiX-like"/>
</dbReference>
<gene>
    <name evidence="3" type="primary">cbiX</name>
    <name evidence="3" type="ORF">CLPU_18c00240</name>
</gene>
<dbReference type="CDD" id="cd03416">
    <property type="entry name" value="CbiX_SirB_N"/>
    <property type="match status" value="1"/>
</dbReference>
<proteinExistence type="predicted"/>
<keyword evidence="4" id="KW-1185">Reference proteome</keyword>
<sequence>MKGLIVIGHGSRAGDAGEIFFKVVEGLKNKLEGSKVEGCFMELSKPYIPETIERMYEEGVKDFTILPYFLFPGIHIKEDIPEILKKAKEKHEDIKISVADPIGYHEGLIDILKERAEGEAKCI</sequence>
<dbReference type="AlphaFoldDB" id="A0A0L0W792"/>
<comment type="caution">
    <text evidence="3">The sequence shown here is derived from an EMBL/GenBank/DDBJ whole genome shotgun (WGS) entry which is preliminary data.</text>
</comment>
<accession>A0A0L0W792</accession>
<dbReference type="EMBL" id="LGSS01000018">
    <property type="protein sequence ID" value="KNF07342.1"/>
    <property type="molecule type" value="Genomic_DNA"/>
</dbReference>
<dbReference type="PATRIC" id="fig|1503.3.peg.777"/>
<evidence type="ECO:0000313" key="4">
    <source>
        <dbReference type="Proteomes" id="UP000037267"/>
    </source>
</evidence>
<reference evidence="4" key="1">
    <citation type="submission" date="2015-07" db="EMBL/GenBank/DDBJ databases">
        <title>Draft genome sequence of the purine-degrading Gottschalkia purinilyticum DSM 1384 (formerly Clostridium purinilyticum).</title>
        <authorList>
            <person name="Poehlein A."/>
            <person name="Schiel-Bengelsdorf B."/>
            <person name="Bengelsdorf F.R."/>
            <person name="Daniel R."/>
            <person name="Duerre P."/>
        </authorList>
    </citation>
    <scope>NUCLEOTIDE SEQUENCE [LARGE SCALE GENOMIC DNA]</scope>
    <source>
        <strain evidence="4">DSM 1384</strain>
    </source>
</reference>
<organism evidence="3 4">
    <name type="scientific">Gottschalkia purinilytica</name>
    <name type="common">Clostridium purinilyticum</name>
    <dbReference type="NCBI Taxonomy" id="1503"/>
    <lineage>
        <taxon>Bacteria</taxon>
        <taxon>Bacillati</taxon>
        <taxon>Bacillota</taxon>
        <taxon>Tissierellia</taxon>
        <taxon>Tissierellales</taxon>
        <taxon>Gottschalkiaceae</taxon>
        <taxon>Gottschalkia</taxon>
    </lineage>
</organism>
<evidence type="ECO:0000256" key="1">
    <source>
        <dbReference type="ARBA" id="ARBA00022723"/>
    </source>
</evidence>
<dbReference type="SUPFAM" id="SSF53800">
    <property type="entry name" value="Chelatase"/>
    <property type="match status" value="1"/>
</dbReference>
<dbReference type="Gene3D" id="3.40.50.1400">
    <property type="match status" value="1"/>
</dbReference>
<dbReference type="GO" id="GO:0016829">
    <property type="term" value="F:lyase activity"/>
    <property type="evidence" value="ECO:0007669"/>
    <property type="project" value="UniProtKB-KW"/>
</dbReference>
<dbReference type="Proteomes" id="UP000037267">
    <property type="component" value="Unassembled WGS sequence"/>
</dbReference>
<keyword evidence="2" id="KW-0456">Lyase</keyword>
<dbReference type="OrthoDB" id="9797895at2"/>
<dbReference type="STRING" id="1503.CLPU_18c00240"/>
<protein>
    <submittedName>
        <fullName evidence="3">Cobalamin (Vitamin B12) biosynthesis protein CbiX</fullName>
    </submittedName>
</protein>
<dbReference type="InterPro" id="IPR050963">
    <property type="entry name" value="Sirohydro_Cobaltochel/CbiX"/>
</dbReference>
<evidence type="ECO:0000256" key="2">
    <source>
        <dbReference type="ARBA" id="ARBA00023239"/>
    </source>
</evidence>
<name>A0A0L0W792_GOTPU</name>
<keyword evidence="1" id="KW-0479">Metal-binding</keyword>
<dbReference type="PANTHER" id="PTHR33542">
    <property type="entry name" value="SIROHYDROCHLORIN FERROCHELATASE, CHLOROPLASTIC"/>
    <property type="match status" value="1"/>
</dbReference>
<dbReference type="GO" id="GO:0046872">
    <property type="term" value="F:metal ion binding"/>
    <property type="evidence" value="ECO:0007669"/>
    <property type="project" value="UniProtKB-KW"/>
</dbReference>